<organism evidence="8 9">
    <name type="scientific">Rhynchophorus ferrugineus</name>
    <name type="common">Red palm weevil</name>
    <name type="synonym">Curculio ferrugineus</name>
    <dbReference type="NCBI Taxonomy" id="354439"/>
    <lineage>
        <taxon>Eukaryota</taxon>
        <taxon>Metazoa</taxon>
        <taxon>Ecdysozoa</taxon>
        <taxon>Arthropoda</taxon>
        <taxon>Hexapoda</taxon>
        <taxon>Insecta</taxon>
        <taxon>Pterygota</taxon>
        <taxon>Neoptera</taxon>
        <taxon>Endopterygota</taxon>
        <taxon>Coleoptera</taxon>
        <taxon>Polyphaga</taxon>
        <taxon>Cucujiformia</taxon>
        <taxon>Curculionidae</taxon>
        <taxon>Dryophthorinae</taxon>
        <taxon>Rhynchophorus</taxon>
    </lineage>
</organism>
<dbReference type="InterPro" id="IPR041470">
    <property type="entry name" value="GCP_N"/>
</dbReference>
<keyword evidence="3 5" id="KW-0493">Microtubule</keyword>
<protein>
    <recommendedName>
        <fullName evidence="5">Gamma-tubulin complex component</fullName>
    </recommendedName>
</protein>
<sequence length="942" mass="111246">MSRNLSDDVTSLVKELIHELSDFEESSAPFHYIYKYFTTKLKKSDTMYFSNRRDIDQNISSMAEKFCFHGFFQQAEELKSAYKMYLPENLLKSETMNRLNNVKFLLCMSDSPTKYFLEHPEMVDSKPVDPVEEIDWGEYLNEGVDTWNPNFEETSDEESFSSLDENDCTEVIKNEPSGCLLPVQIQSSEKLYVMDFRANREELLNTIQHSWYNGGKFFIKPQSKLRDANIGILWESYLRDQVHGLINIKSPSFTTEYKVLREILWQLWCPHTSSTIELIGNDIISRPDITLASVRSFSFYNFMHEFIQYIELLNYFRKFQNLLCSDLSQNNYIVARTYQCYSNCLSSIIKPVYEKLCNIEDEVKMQETTYTLLRLTSELSVILEPVRILKQIHELVTLNPEHHQPLECATTLIVKLHETLHFTTNKLEQDIKIAMFLESVQCYLNIVDTWFTKDELADYTNEFLIEKKLNGDWHSEFVVRENINEKYLQNSFLKIFKLKVLKIGKNINFLRLLGKYDIIADIQGTIYEEYINRVLKKLEEFYKTSVVICKEVVESIEDETDTQSFIYPVIGDSKNKTVQDMERLENIVDVDDGFLMTAFSDFFINKPKSEDKAEESLYNKISKTTSSLYPKTNIFDTILSEILHERFTISGLMVKNLLIEEHLLEKQFEFLKRVYLFYDDMIYPFYLKLFEKTESSSKNWANDIWLTSHLQDIFMDVYPEFYEKCSVQVKDGWSVCMDSLSASSLINIYYEIWWPLNIIITPEQIVLYQEIFQFLLKLKWALHTLNHLVFSDLESRHKSIKKSQKTYKASSHKNKPTAKLIRLKFYLINVLNSLQHFIWGFVFSKNLFKYELEFEKAHDLNSLIDAHDSFIRSVSGTVKDLKERTMEKDKVNNVLSCVKLLKLMWNDLKMATPERISDCKKMYESFYSDISPIIFPVYIYDY</sequence>
<dbReference type="GO" id="GO:0043015">
    <property type="term" value="F:gamma-tubulin binding"/>
    <property type="evidence" value="ECO:0007669"/>
    <property type="project" value="InterPro"/>
</dbReference>
<evidence type="ECO:0000256" key="4">
    <source>
        <dbReference type="ARBA" id="ARBA00023212"/>
    </source>
</evidence>
<evidence type="ECO:0000313" key="9">
    <source>
        <dbReference type="Proteomes" id="UP000625711"/>
    </source>
</evidence>
<evidence type="ECO:0000313" key="8">
    <source>
        <dbReference type="EMBL" id="KAF7266669.1"/>
    </source>
</evidence>
<comment type="similarity">
    <text evidence="1 5">Belongs to the TUBGCP family.</text>
</comment>
<keyword evidence="2 5" id="KW-0963">Cytoplasm</keyword>
<dbReference type="GO" id="GO:0007020">
    <property type="term" value="P:microtubule nucleation"/>
    <property type="evidence" value="ECO:0007669"/>
    <property type="project" value="InterPro"/>
</dbReference>
<dbReference type="GO" id="GO:0051225">
    <property type="term" value="P:spindle assembly"/>
    <property type="evidence" value="ECO:0007669"/>
    <property type="project" value="TreeGrafter"/>
</dbReference>
<dbReference type="PANTHER" id="PTHR19302:SF33">
    <property type="entry name" value="GAMMA-TUBULIN COMPLEX COMPONENT 5"/>
    <property type="match status" value="1"/>
</dbReference>
<dbReference type="Pfam" id="PF17681">
    <property type="entry name" value="GCP_N_terminal"/>
    <property type="match status" value="1"/>
</dbReference>
<dbReference type="InterPro" id="IPR042241">
    <property type="entry name" value="GCP_C_sf"/>
</dbReference>
<dbReference type="GO" id="GO:0000930">
    <property type="term" value="C:gamma-tubulin complex"/>
    <property type="evidence" value="ECO:0007669"/>
    <property type="project" value="TreeGrafter"/>
</dbReference>
<feature type="domain" description="Gamma tubulin complex component C-terminal" evidence="6">
    <location>
        <begin position="734"/>
        <end position="875"/>
    </location>
</feature>
<evidence type="ECO:0000256" key="5">
    <source>
        <dbReference type="RuleBase" id="RU363050"/>
    </source>
</evidence>
<accession>A0A834M6D1</accession>
<dbReference type="GO" id="GO:0005874">
    <property type="term" value="C:microtubule"/>
    <property type="evidence" value="ECO:0007669"/>
    <property type="project" value="UniProtKB-KW"/>
</dbReference>
<dbReference type="GO" id="GO:0031122">
    <property type="term" value="P:cytoplasmic microtubule organization"/>
    <property type="evidence" value="ECO:0007669"/>
    <property type="project" value="TreeGrafter"/>
</dbReference>
<dbReference type="InterPro" id="IPR059169">
    <property type="entry name" value="GCP5_N_ext"/>
</dbReference>
<dbReference type="PANTHER" id="PTHR19302">
    <property type="entry name" value="GAMMA TUBULIN COMPLEX PROTEIN"/>
    <property type="match status" value="1"/>
</dbReference>
<dbReference type="CDD" id="cd22572">
    <property type="entry name" value="GCP5_NTD"/>
    <property type="match status" value="1"/>
</dbReference>
<evidence type="ECO:0000256" key="2">
    <source>
        <dbReference type="ARBA" id="ARBA00022490"/>
    </source>
</evidence>
<dbReference type="GO" id="GO:0000278">
    <property type="term" value="P:mitotic cell cycle"/>
    <property type="evidence" value="ECO:0007669"/>
    <property type="project" value="TreeGrafter"/>
</dbReference>
<feature type="domain" description="Gamma tubulin complex component protein N-terminal" evidence="7">
    <location>
        <begin position="286"/>
        <end position="551"/>
    </location>
</feature>
<dbReference type="EMBL" id="JAACXV010014518">
    <property type="protein sequence ID" value="KAF7266669.1"/>
    <property type="molecule type" value="Genomic_DNA"/>
</dbReference>
<dbReference type="AlphaFoldDB" id="A0A834M6D1"/>
<keyword evidence="4 5" id="KW-0206">Cytoskeleton</keyword>
<evidence type="ECO:0000256" key="1">
    <source>
        <dbReference type="ARBA" id="ARBA00010337"/>
    </source>
</evidence>
<dbReference type="Pfam" id="PF04130">
    <property type="entry name" value="GCP_C_terminal"/>
    <property type="match status" value="1"/>
</dbReference>
<dbReference type="OrthoDB" id="66546at2759"/>
<name>A0A834M6D1_RHYFE</name>
<dbReference type="GO" id="GO:0051011">
    <property type="term" value="F:microtubule minus-end binding"/>
    <property type="evidence" value="ECO:0007669"/>
    <property type="project" value="TreeGrafter"/>
</dbReference>
<dbReference type="Proteomes" id="UP000625711">
    <property type="component" value="Unassembled WGS sequence"/>
</dbReference>
<dbReference type="InterPro" id="IPR007259">
    <property type="entry name" value="GCP"/>
</dbReference>
<evidence type="ECO:0000259" key="7">
    <source>
        <dbReference type="Pfam" id="PF17681"/>
    </source>
</evidence>
<comment type="subcellular location">
    <subcellularLocation>
        <location evidence="5">Cytoplasm</location>
        <location evidence="5">Cytoskeleton</location>
        <location evidence="5">Microtubule organizing center</location>
    </subcellularLocation>
</comment>
<evidence type="ECO:0000259" key="6">
    <source>
        <dbReference type="Pfam" id="PF04130"/>
    </source>
</evidence>
<dbReference type="InterPro" id="IPR040457">
    <property type="entry name" value="GCP_C"/>
</dbReference>
<keyword evidence="9" id="KW-1185">Reference proteome</keyword>
<proteinExistence type="inferred from homology"/>
<gene>
    <name evidence="8" type="ORF">GWI33_020001</name>
</gene>
<evidence type="ECO:0000256" key="3">
    <source>
        <dbReference type="ARBA" id="ARBA00022701"/>
    </source>
</evidence>
<dbReference type="GO" id="GO:0051321">
    <property type="term" value="P:meiotic cell cycle"/>
    <property type="evidence" value="ECO:0007669"/>
    <property type="project" value="TreeGrafter"/>
</dbReference>
<comment type="caution">
    <text evidence="8">The sequence shown here is derived from an EMBL/GenBank/DDBJ whole genome shotgun (WGS) entry which is preliminary data.</text>
</comment>
<dbReference type="GO" id="GO:0000922">
    <property type="term" value="C:spindle pole"/>
    <property type="evidence" value="ECO:0007669"/>
    <property type="project" value="InterPro"/>
</dbReference>
<dbReference type="Gene3D" id="1.20.120.1900">
    <property type="entry name" value="Gamma-tubulin complex, C-terminal domain"/>
    <property type="match status" value="1"/>
</dbReference>
<reference evidence="8" key="1">
    <citation type="submission" date="2020-08" db="EMBL/GenBank/DDBJ databases">
        <title>Genome sequencing and assembly of the red palm weevil Rhynchophorus ferrugineus.</title>
        <authorList>
            <person name="Dias G.B."/>
            <person name="Bergman C.M."/>
            <person name="Manee M."/>
        </authorList>
    </citation>
    <scope>NUCLEOTIDE SEQUENCE</scope>
    <source>
        <strain evidence="8">AA-2017</strain>
        <tissue evidence="8">Whole larva</tissue>
    </source>
</reference>